<evidence type="ECO:0000256" key="5">
    <source>
        <dbReference type="ARBA" id="ARBA00023139"/>
    </source>
</evidence>
<dbReference type="RefSeq" id="WP_177056801.1">
    <property type="nucleotide sequence ID" value="NZ_JACAPB010000001.1"/>
</dbReference>
<proteinExistence type="inferred from homology"/>
<evidence type="ECO:0000256" key="6">
    <source>
        <dbReference type="ARBA" id="ARBA00023237"/>
    </source>
</evidence>
<keyword evidence="7 8" id="KW-0449">Lipoprotein</keyword>
<keyword evidence="5 8" id="KW-0564">Palmitate</keyword>
<protein>
    <submittedName>
        <fullName evidence="9">Efflux transporter outer membrane subunit</fullName>
    </submittedName>
</protein>
<gene>
    <name evidence="9" type="ORF">HX876_10670</name>
</gene>
<dbReference type="Gene3D" id="2.20.200.10">
    <property type="entry name" value="Outer membrane efflux proteins (OEP)"/>
    <property type="match status" value="1"/>
</dbReference>
<dbReference type="SUPFAM" id="SSF56954">
    <property type="entry name" value="Outer membrane efflux proteins (OEP)"/>
    <property type="match status" value="1"/>
</dbReference>
<comment type="similarity">
    <text evidence="1 8">Belongs to the outer membrane factor (OMF) (TC 1.B.17) family.</text>
</comment>
<reference evidence="9 10" key="1">
    <citation type="submission" date="2020-04" db="EMBL/GenBank/DDBJ databases">
        <title>Molecular characterization of pseudomonads from Agaricus bisporus reveal novel blotch 2 pathogens in Western Europe.</title>
        <authorList>
            <person name="Taparia T."/>
            <person name="Krijger M."/>
            <person name="Haynes E."/>
            <person name="Elpinstone J.G."/>
            <person name="Noble R."/>
            <person name="Van Der Wolf J."/>
        </authorList>
    </citation>
    <scope>NUCLEOTIDE SEQUENCE [LARGE SCALE GENOMIC DNA]</scope>
    <source>
        <strain evidence="9 10">IPO3737</strain>
    </source>
</reference>
<evidence type="ECO:0000313" key="9">
    <source>
        <dbReference type="EMBL" id="NWC32860.1"/>
    </source>
</evidence>
<dbReference type="InterPro" id="IPR010131">
    <property type="entry name" value="MdtP/NodT-like"/>
</dbReference>
<evidence type="ECO:0000256" key="2">
    <source>
        <dbReference type="ARBA" id="ARBA00022452"/>
    </source>
</evidence>
<keyword evidence="6" id="KW-0998">Cell outer membrane</keyword>
<dbReference type="PANTHER" id="PTHR30203:SF25">
    <property type="entry name" value="OUTER MEMBRANE PROTEIN-RELATED"/>
    <property type="match status" value="1"/>
</dbReference>
<evidence type="ECO:0000313" key="10">
    <source>
        <dbReference type="Proteomes" id="UP000520592"/>
    </source>
</evidence>
<keyword evidence="3 8" id="KW-0812">Transmembrane</keyword>
<evidence type="ECO:0000256" key="3">
    <source>
        <dbReference type="ARBA" id="ARBA00022692"/>
    </source>
</evidence>
<keyword evidence="4 8" id="KW-0472">Membrane</keyword>
<comment type="caution">
    <text evidence="9">The sequence shown here is derived from an EMBL/GenBank/DDBJ whole genome shotgun (WGS) entry which is preliminary data.</text>
</comment>
<evidence type="ECO:0000256" key="7">
    <source>
        <dbReference type="ARBA" id="ARBA00023288"/>
    </source>
</evidence>
<dbReference type="Pfam" id="PF02321">
    <property type="entry name" value="OEP"/>
    <property type="match status" value="2"/>
</dbReference>
<dbReference type="GO" id="GO:0009279">
    <property type="term" value="C:cell outer membrane"/>
    <property type="evidence" value="ECO:0007669"/>
    <property type="project" value="UniProtKB-SubCell"/>
</dbReference>
<name>A0A7Y7YAT0_9PSED</name>
<evidence type="ECO:0000256" key="4">
    <source>
        <dbReference type="ARBA" id="ARBA00023136"/>
    </source>
</evidence>
<accession>A0A7Y7YAT0</accession>
<dbReference type="InterPro" id="IPR003423">
    <property type="entry name" value="OMP_efflux"/>
</dbReference>
<keyword evidence="2 8" id="KW-1134">Transmembrane beta strand</keyword>
<dbReference type="PROSITE" id="PS51257">
    <property type="entry name" value="PROKAR_LIPOPROTEIN"/>
    <property type="match status" value="1"/>
</dbReference>
<comment type="subcellular location">
    <subcellularLocation>
        <location evidence="8">Cell outer membrane</location>
        <topology evidence="8">Lipid-anchor</topology>
    </subcellularLocation>
</comment>
<evidence type="ECO:0000256" key="8">
    <source>
        <dbReference type="RuleBase" id="RU362097"/>
    </source>
</evidence>
<evidence type="ECO:0000256" key="1">
    <source>
        <dbReference type="ARBA" id="ARBA00007613"/>
    </source>
</evidence>
<dbReference type="GO" id="GO:0015562">
    <property type="term" value="F:efflux transmembrane transporter activity"/>
    <property type="evidence" value="ECO:0007669"/>
    <property type="project" value="InterPro"/>
</dbReference>
<dbReference type="EMBL" id="JACAQD010000011">
    <property type="protein sequence ID" value="NWC32860.1"/>
    <property type="molecule type" value="Genomic_DNA"/>
</dbReference>
<dbReference type="PANTHER" id="PTHR30203">
    <property type="entry name" value="OUTER MEMBRANE CATION EFFLUX PROTEIN"/>
    <property type="match status" value="1"/>
</dbReference>
<dbReference type="NCBIfam" id="TIGR01845">
    <property type="entry name" value="outer_NodT"/>
    <property type="match status" value="1"/>
</dbReference>
<sequence>MRGYFCLLAFAGLGACSVGPDFSTPRADLPDAWSTEARNVRSSAAAQAIDVSWWRQFNDPLLSELVERSAQANFDVRGANERLLQSRAARQVAGGEQLPGVSASGSYQRERNSATGLLDASNNNGQSPFDLWTLGLDASWEVDLWGHVRRGLESADAAVDLSQAQRNGVLLSVAAETASDYLRLRGTQARLEVARQNLDIARHSRDLTQTRYDNGVTTQLDTANAAAQVADIEARLPLLEAQQARLINALSYLLGEQPRSLSARLSPAAPIPLPPTRVPVGLPSELAQRRPDIQQAEATLHRATAAIGVAKADFYPRVSLGGSFGFQTLEGSDIGSWGSRQWNFGPSLYLPIFQGGRLTGTLELREHQQQEAALNYQRTVLGAWHEVDNALTDYSAEQRHHASLEEAVRQNRIALDNARQRYQEGAVDFINVLGVQRALIATQSALADSSTKVSTDLVQLYKALGGGWPPTSQP</sequence>
<dbReference type="Proteomes" id="UP000520592">
    <property type="component" value="Unassembled WGS sequence"/>
</dbReference>
<dbReference type="Gene3D" id="1.20.1600.10">
    <property type="entry name" value="Outer membrane efflux proteins (OEP)"/>
    <property type="match status" value="1"/>
</dbReference>
<organism evidence="9 10">
    <name type="scientific">Pseudomonas gingeri</name>
    <dbReference type="NCBI Taxonomy" id="117681"/>
    <lineage>
        <taxon>Bacteria</taxon>
        <taxon>Pseudomonadati</taxon>
        <taxon>Pseudomonadota</taxon>
        <taxon>Gammaproteobacteria</taxon>
        <taxon>Pseudomonadales</taxon>
        <taxon>Pseudomonadaceae</taxon>
        <taxon>Pseudomonas</taxon>
    </lineage>
</organism>
<dbReference type="AlphaFoldDB" id="A0A7Y7YAT0"/>